<dbReference type="InterPro" id="IPR020846">
    <property type="entry name" value="MFS_dom"/>
</dbReference>
<dbReference type="PROSITE" id="PS50850">
    <property type="entry name" value="MFS"/>
    <property type="match status" value="1"/>
</dbReference>
<comment type="similarity">
    <text evidence="3">Belongs to the major facilitator superfamily. FHS transporter (TC 2.A.1.7) family.</text>
</comment>
<evidence type="ECO:0000256" key="4">
    <source>
        <dbReference type="ARBA" id="ARBA00022448"/>
    </source>
</evidence>
<dbReference type="GO" id="GO:0055056">
    <property type="term" value="F:D-glucose transmembrane transporter activity"/>
    <property type="evidence" value="ECO:0007669"/>
    <property type="project" value="InterPro"/>
</dbReference>
<gene>
    <name evidence="13" type="ORF">SGCZBJ_07085</name>
</gene>
<dbReference type="Proteomes" id="UP000234479">
    <property type="component" value="Unassembled WGS sequence"/>
</dbReference>
<evidence type="ECO:0000256" key="1">
    <source>
        <dbReference type="ARBA" id="ARBA00003321"/>
    </source>
</evidence>
<feature type="transmembrane region" description="Helical" evidence="11">
    <location>
        <begin position="62"/>
        <end position="80"/>
    </location>
</feature>
<evidence type="ECO:0000256" key="3">
    <source>
        <dbReference type="ARBA" id="ARBA00009120"/>
    </source>
</evidence>
<evidence type="ECO:0000256" key="10">
    <source>
        <dbReference type="ARBA" id="ARBA00023136"/>
    </source>
</evidence>
<feature type="transmembrane region" description="Helical" evidence="11">
    <location>
        <begin position="248"/>
        <end position="270"/>
    </location>
</feature>
<comment type="caution">
    <text evidence="13">The sequence shown here is derived from an EMBL/GenBank/DDBJ whole genome shotgun (WGS) entry which is preliminary data.</text>
</comment>
<protein>
    <submittedName>
        <fullName evidence="13">Glucose/galactose MFS transporter</fullName>
    </submittedName>
</protein>
<keyword evidence="7" id="KW-0762">Sugar transport</keyword>
<evidence type="ECO:0000256" key="7">
    <source>
        <dbReference type="ARBA" id="ARBA00022597"/>
    </source>
</evidence>
<keyword evidence="14" id="KW-1185">Reference proteome</keyword>
<dbReference type="EMBL" id="PJRS01000012">
    <property type="protein sequence ID" value="PLR27631.1"/>
    <property type="molecule type" value="Genomic_DNA"/>
</dbReference>
<evidence type="ECO:0000256" key="5">
    <source>
        <dbReference type="ARBA" id="ARBA00022475"/>
    </source>
</evidence>
<accession>A0A2N5DNJ1</accession>
<evidence type="ECO:0000313" key="14">
    <source>
        <dbReference type="Proteomes" id="UP000234479"/>
    </source>
</evidence>
<dbReference type="InterPro" id="IPR050375">
    <property type="entry name" value="MFS_TsgA-like"/>
</dbReference>
<feature type="transmembrane region" description="Helical" evidence="11">
    <location>
        <begin position="114"/>
        <end position="139"/>
    </location>
</feature>
<feature type="transmembrane region" description="Helical" evidence="11">
    <location>
        <begin position="399"/>
        <end position="418"/>
    </location>
</feature>
<keyword evidence="4" id="KW-0813">Transport</keyword>
<dbReference type="GO" id="GO:1904659">
    <property type="term" value="P:D-glucose transmembrane transport"/>
    <property type="evidence" value="ECO:0007669"/>
    <property type="project" value="InterPro"/>
</dbReference>
<evidence type="ECO:0000256" key="6">
    <source>
        <dbReference type="ARBA" id="ARBA00022519"/>
    </source>
</evidence>
<feature type="domain" description="Major facilitator superfamily (MFS) profile" evidence="12">
    <location>
        <begin position="21"/>
        <end position="425"/>
    </location>
</feature>
<dbReference type="GO" id="GO:0005886">
    <property type="term" value="C:plasma membrane"/>
    <property type="evidence" value="ECO:0007669"/>
    <property type="project" value="UniProtKB-SubCell"/>
</dbReference>
<dbReference type="GO" id="GO:0005354">
    <property type="term" value="F:galactose transmembrane transporter activity"/>
    <property type="evidence" value="ECO:0007669"/>
    <property type="project" value="InterPro"/>
</dbReference>
<feature type="transmembrane region" description="Helical" evidence="11">
    <location>
        <begin position="316"/>
        <end position="335"/>
    </location>
</feature>
<evidence type="ECO:0000256" key="9">
    <source>
        <dbReference type="ARBA" id="ARBA00022989"/>
    </source>
</evidence>
<dbReference type="InterPro" id="IPR036259">
    <property type="entry name" value="MFS_trans_sf"/>
</dbReference>
<keyword evidence="10 11" id="KW-0472">Membrane</keyword>
<evidence type="ECO:0000256" key="2">
    <source>
        <dbReference type="ARBA" id="ARBA00004429"/>
    </source>
</evidence>
<dbReference type="PANTHER" id="PTHR43702:SF3">
    <property type="entry name" value="PROTEIN TSGA"/>
    <property type="match status" value="1"/>
</dbReference>
<name>A0A2N5DNJ1_9CAUL</name>
<organism evidence="13 14">
    <name type="scientific">Caulobacter zeae</name>
    <dbReference type="NCBI Taxonomy" id="2055137"/>
    <lineage>
        <taxon>Bacteria</taxon>
        <taxon>Pseudomonadati</taxon>
        <taxon>Pseudomonadota</taxon>
        <taxon>Alphaproteobacteria</taxon>
        <taxon>Caulobacterales</taxon>
        <taxon>Caulobacteraceae</taxon>
        <taxon>Caulobacter</taxon>
    </lineage>
</organism>
<proteinExistence type="inferred from homology"/>
<evidence type="ECO:0000313" key="13">
    <source>
        <dbReference type="EMBL" id="PLR27631.1"/>
    </source>
</evidence>
<evidence type="ECO:0000259" key="12">
    <source>
        <dbReference type="PROSITE" id="PS50850"/>
    </source>
</evidence>
<feature type="transmembrane region" description="Helical" evidence="11">
    <location>
        <begin position="374"/>
        <end position="393"/>
    </location>
</feature>
<comment type="function">
    <text evidence="1">Intake of glucose and galactose.</text>
</comment>
<dbReference type="InterPro" id="IPR005964">
    <property type="entry name" value="Glc/Gal_transptr_bac"/>
</dbReference>
<feature type="transmembrane region" description="Helical" evidence="11">
    <location>
        <begin position="290"/>
        <end position="309"/>
    </location>
</feature>
<dbReference type="NCBIfam" id="TIGR01272">
    <property type="entry name" value="gluP"/>
    <property type="match status" value="1"/>
</dbReference>
<dbReference type="AlphaFoldDB" id="A0A2N5DNJ1"/>
<feature type="transmembrane region" description="Helical" evidence="11">
    <location>
        <begin position="21"/>
        <end position="42"/>
    </location>
</feature>
<keyword evidence="9 11" id="KW-1133">Transmembrane helix</keyword>
<dbReference type="InterPro" id="IPR011701">
    <property type="entry name" value="MFS"/>
</dbReference>
<dbReference type="Pfam" id="PF07690">
    <property type="entry name" value="MFS_1"/>
    <property type="match status" value="1"/>
</dbReference>
<keyword evidence="8 11" id="KW-0812">Transmembrane</keyword>
<feature type="transmembrane region" description="Helical" evidence="11">
    <location>
        <begin position="341"/>
        <end position="362"/>
    </location>
</feature>
<keyword evidence="6" id="KW-0997">Cell inner membrane</keyword>
<feature type="transmembrane region" description="Helical" evidence="11">
    <location>
        <begin position="202"/>
        <end position="221"/>
    </location>
</feature>
<feature type="transmembrane region" description="Helical" evidence="11">
    <location>
        <begin position="87"/>
        <end position="108"/>
    </location>
</feature>
<evidence type="ECO:0000256" key="11">
    <source>
        <dbReference type="SAM" id="Phobius"/>
    </source>
</evidence>
<reference evidence="13 14" key="1">
    <citation type="submission" date="2017-12" db="EMBL/GenBank/DDBJ databases">
        <title>The genome sequence of Caulobacter sp. 410.</title>
        <authorList>
            <person name="Gao J."/>
            <person name="Mao X."/>
            <person name="Sun J."/>
        </authorList>
    </citation>
    <scope>NUCLEOTIDE SEQUENCE [LARGE SCALE GENOMIC DNA]</scope>
    <source>
        <strain evidence="13 14">410</strain>
    </source>
</reference>
<evidence type="ECO:0000256" key="8">
    <source>
        <dbReference type="ARBA" id="ARBA00022692"/>
    </source>
</evidence>
<dbReference type="SUPFAM" id="SSF103473">
    <property type="entry name" value="MFS general substrate transporter"/>
    <property type="match status" value="1"/>
</dbReference>
<dbReference type="OrthoDB" id="9795150at2"/>
<keyword evidence="5" id="KW-1003">Cell membrane</keyword>
<dbReference type="CDD" id="cd17394">
    <property type="entry name" value="MFS_FucP_like"/>
    <property type="match status" value="1"/>
</dbReference>
<feature type="transmembrane region" description="Helical" evidence="11">
    <location>
        <begin position="151"/>
        <end position="175"/>
    </location>
</feature>
<dbReference type="PANTHER" id="PTHR43702">
    <property type="entry name" value="L-FUCOSE-PROTON SYMPORTER"/>
    <property type="match status" value="1"/>
</dbReference>
<sequence>MAGMGGAAPVNGGASGKGQALLPFVILLFFAWGFSTCLVDLVAPALKSLFSLTNFEAGLTQFAFFIGYAVVSLPASFLLSKLGYLRTVVVGLLIMMVGCLMFAPAANAGVYEGFLAALFVLASGITILQVAANPLVAILGKSETASARLTFAQFLNSFGTFLAPFVGSALILSHIEKAPDPATLTAVQLAAVRHTQAQAVQTPYLIIAGVLLALAVLFWMLRKNTAAPQAEKAVGVGEMLGMLKYPRLAFAVLCIFVYVGAEVAIGTYMTSYLTQSNTLGLSLANAGKMVAFYWGGAMVGRLVGSFVLAKVSPGKVLSVASLAAIVLILVSAFSVGPQAGYALIAIGFFNSIMFPTIFTLGIEGMGHRTPQASGLLCMAIVGGALIPPATGFLGDHFGLGLAFLLPAACYLVIAAFGWSARKPAPALFVQDELTTAPAE</sequence>
<dbReference type="Gene3D" id="1.20.1250.20">
    <property type="entry name" value="MFS general substrate transporter like domains"/>
    <property type="match status" value="2"/>
</dbReference>
<comment type="subcellular location">
    <subcellularLocation>
        <location evidence="2">Cell inner membrane</location>
        <topology evidence="2">Multi-pass membrane protein</topology>
    </subcellularLocation>
</comment>